<keyword evidence="5" id="KW-1185">Reference proteome</keyword>
<evidence type="ECO:0000313" key="4">
    <source>
        <dbReference type="EMBL" id="NGO37882.1"/>
    </source>
</evidence>
<sequence>MARRRSQRQVANGCGTSQGRKPADPGRFGARGATGVRRWVFRLWAAALPFLVLVVCELLLRGVGAGYDVRFFVPDPGGDRLVRVENASFGRRFFPRRLVRAPQALRVTVPKPEGTVRIFVLGESAALGDPRPRYGAGRYLQVLLEERYPSVRFEVVNTSMTAINSHAIREIAGDLVRMGGDIWVVYMGNNEMVGPFGAATVFGPKAPPWEWVRVGLTLQRLRLVQCLRSVWEERVGRGQVPPTWEGMAMFLRNVVPPDDPRRERVYRSFAANLEAILSEARRAGAKVVLSTVAVNLRDCAPFYSVDPVVAGGEATNSLNDLFRRSEEARAEDRPEEAVRWAREAVALAPRHAEARYRLARALQALGRVEEAREEFQRACDLDALPFRTDGRLNTIIRSVAARQGDGVVLCDAARHFAEGAPGGVPGREFFYEHVHLNFDGNYRLARFWAEHVERLLPEPIRAGARADWASQAVCEEHLGLTDWNRRSVVAEMVQRLQQPPFVQQWEHEDQVAHLRRWLDVLDARIRATAPEAARAVYEWALERRPADPVLHENFAEFLEATGDREAALGQWRQVCSLLPHHYFGYYCAGTLLKEMRRLDEALEALQTAARLQPEVADVQVELGSVWAARGEWEAARETLRRARDLDPTHPQAALFLGAVLVQLDRVHEALPELRDAVRLNPRSAQARMRLGELLMRLGSWQEGLDQLQEAIRLDPALDRARLQLAAAWLQQGDLKRAREEIELVLARDPNHPAALRLKAELERETAGRR</sequence>
<keyword evidence="3" id="KW-1133">Transmembrane helix</keyword>
<dbReference type="Proteomes" id="UP000477311">
    <property type="component" value="Unassembled WGS sequence"/>
</dbReference>
<reference evidence="4 5" key="1">
    <citation type="submission" date="2020-02" db="EMBL/GenBank/DDBJ databases">
        <title>Draft genome sequence of Limisphaera ngatamarikiensis NGM72.4T, a thermophilic Verrucomicrobia grouped in subdivision 3.</title>
        <authorList>
            <person name="Carere C.R."/>
            <person name="Steen J."/>
            <person name="Hugenholtz P."/>
            <person name="Stott M.B."/>
        </authorList>
    </citation>
    <scope>NUCLEOTIDE SEQUENCE [LARGE SCALE GENOMIC DNA]</scope>
    <source>
        <strain evidence="4 5">NGM72.4</strain>
    </source>
</reference>
<dbReference type="SMART" id="SM00028">
    <property type="entry name" value="TPR"/>
    <property type="match status" value="8"/>
</dbReference>
<protein>
    <submittedName>
        <fullName evidence="4">Tetratricopeptide repeat protein</fullName>
    </submittedName>
</protein>
<feature type="repeat" description="TPR" evidence="1">
    <location>
        <begin position="718"/>
        <end position="751"/>
    </location>
</feature>
<keyword evidence="1" id="KW-0802">TPR repeat</keyword>
<evidence type="ECO:0000256" key="1">
    <source>
        <dbReference type="PROSITE-ProRule" id="PRU00339"/>
    </source>
</evidence>
<dbReference type="SUPFAM" id="SSF52266">
    <property type="entry name" value="SGNH hydrolase"/>
    <property type="match status" value="1"/>
</dbReference>
<evidence type="ECO:0000256" key="2">
    <source>
        <dbReference type="SAM" id="MobiDB-lite"/>
    </source>
</evidence>
<dbReference type="AlphaFoldDB" id="A0A6M1RSW9"/>
<dbReference type="Pfam" id="PF13432">
    <property type="entry name" value="TPR_16"/>
    <property type="match status" value="2"/>
</dbReference>
<feature type="transmembrane region" description="Helical" evidence="3">
    <location>
        <begin position="39"/>
        <end position="60"/>
    </location>
</feature>
<feature type="repeat" description="TPR" evidence="1">
    <location>
        <begin position="650"/>
        <end position="683"/>
    </location>
</feature>
<comment type="caution">
    <text evidence="4">The sequence shown here is derived from an EMBL/GenBank/DDBJ whole genome shotgun (WGS) entry which is preliminary data.</text>
</comment>
<dbReference type="PROSITE" id="PS50005">
    <property type="entry name" value="TPR"/>
    <property type="match status" value="6"/>
</dbReference>
<dbReference type="SUPFAM" id="SSF48452">
    <property type="entry name" value="TPR-like"/>
    <property type="match status" value="2"/>
</dbReference>
<keyword evidence="3" id="KW-0812">Transmembrane</keyword>
<feature type="repeat" description="TPR" evidence="1">
    <location>
        <begin position="684"/>
        <end position="717"/>
    </location>
</feature>
<accession>A0A6M1RSW9</accession>
<keyword evidence="3" id="KW-0472">Membrane</keyword>
<dbReference type="PANTHER" id="PTHR12558">
    <property type="entry name" value="CELL DIVISION CYCLE 16,23,27"/>
    <property type="match status" value="1"/>
</dbReference>
<dbReference type="PANTHER" id="PTHR12558:SF13">
    <property type="entry name" value="CELL DIVISION CYCLE PROTEIN 27 HOMOLOG"/>
    <property type="match status" value="1"/>
</dbReference>
<feature type="compositionally biased region" description="Polar residues" evidence="2">
    <location>
        <begin position="8"/>
        <end position="19"/>
    </location>
</feature>
<evidence type="ECO:0000256" key="3">
    <source>
        <dbReference type="SAM" id="Phobius"/>
    </source>
</evidence>
<feature type="repeat" description="TPR" evidence="1">
    <location>
        <begin position="582"/>
        <end position="615"/>
    </location>
</feature>
<dbReference type="RefSeq" id="WP_165105093.1">
    <property type="nucleotide sequence ID" value="NZ_JAAKYA010000004.1"/>
</dbReference>
<gene>
    <name evidence="4" type="ORF">G4L39_00485</name>
</gene>
<name>A0A6M1RSW9_9BACT</name>
<feature type="repeat" description="TPR" evidence="1">
    <location>
        <begin position="352"/>
        <end position="385"/>
    </location>
</feature>
<dbReference type="Gene3D" id="3.40.50.1110">
    <property type="entry name" value="SGNH hydrolase"/>
    <property type="match status" value="1"/>
</dbReference>
<feature type="repeat" description="TPR" evidence="1">
    <location>
        <begin position="616"/>
        <end position="649"/>
    </location>
</feature>
<dbReference type="InterPro" id="IPR019734">
    <property type="entry name" value="TPR_rpt"/>
</dbReference>
<evidence type="ECO:0000313" key="5">
    <source>
        <dbReference type="Proteomes" id="UP000477311"/>
    </source>
</evidence>
<feature type="region of interest" description="Disordered" evidence="2">
    <location>
        <begin position="1"/>
        <end position="28"/>
    </location>
</feature>
<dbReference type="GO" id="GO:0016788">
    <property type="term" value="F:hydrolase activity, acting on ester bonds"/>
    <property type="evidence" value="ECO:0007669"/>
    <property type="project" value="UniProtKB-ARBA"/>
</dbReference>
<dbReference type="InterPro" id="IPR011990">
    <property type="entry name" value="TPR-like_helical_dom_sf"/>
</dbReference>
<dbReference type="Pfam" id="PF14559">
    <property type="entry name" value="TPR_19"/>
    <property type="match status" value="1"/>
</dbReference>
<dbReference type="PROSITE" id="PS50293">
    <property type="entry name" value="TPR_REGION"/>
    <property type="match status" value="1"/>
</dbReference>
<dbReference type="InterPro" id="IPR036514">
    <property type="entry name" value="SGNH_hydro_sf"/>
</dbReference>
<dbReference type="Gene3D" id="1.25.40.10">
    <property type="entry name" value="Tetratricopeptide repeat domain"/>
    <property type="match status" value="3"/>
</dbReference>
<dbReference type="EMBL" id="JAAKYA010000004">
    <property type="protein sequence ID" value="NGO37882.1"/>
    <property type="molecule type" value="Genomic_DNA"/>
</dbReference>
<organism evidence="4 5">
    <name type="scientific">Limisphaera ngatamarikiensis</name>
    <dbReference type="NCBI Taxonomy" id="1324935"/>
    <lineage>
        <taxon>Bacteria</taxon>
        <taxon>Pseudomonadati</taxon>
        <taxon>Verrucomicrobiota</taxon>
        <taxon>Verrucomicrobiia</taxon>
        <taxon>Limisphaerales</taxon>
        <taxon>Limisphaeraceae</taxon>
        <taxon>Limisphaera</taxon>
    </lineage>
</organism>
<proteinExistence type="predicted"/>